<keyword evidence="1" id="KW-0175">Coiled coil</keyword>
<evidence type="ECO:0000256" key="2">
    <source>
        <dbReference type="SAM" id="MobiDB-lite"/>
    </source>
</evidence>
<sequence length="471" mass="50323">MSYESLSTIVVLVIVIIIMVGWLPVRTAKGMRKVAEHREDKYSSSLHLVEMDDGTRFSDEHTPQAKGIIMADQTRNAKYTPEHVAHVRQLRRAAIRRRRILVVSLLTIAIVVLAISFPLHFSPLFAIIPAAALATVLALGVHASAQAREWERKVADERRRQRKAAHDKAMRNAREVGRAAAAAQVGSGAAAQTEPDRADSRSDAPGEPATDVMEQREIRRALREAQEEQARALAAREARRAARDEVRRQAEQVAAAEDAARAQAVAQARALAEAQQAAQQAVVEPAQPDAVQQTVRPVDEMPSQTVAEPSDETHELSSVRPSRALDAVDMTSSPDLISFSLGAPRNGIELKSQTPESLEIKSTKQVAKAVPQESQDAQSQTDAKTDASAGAVAAEPAAQAGPTPSDQSSQTGVAEAQPSAADRAASAAQSAPLSDTAAFHAAEINRDVDAPEATAESLSVGLDAILSRRSA</sequence>
<dbReference type="RefSeq" id="WP_219058463.1">
    <property type="nucleotide sequence ID" value="NZ_JAHBBH010000011.1"/>
</dbReference>
<feature type="compositionally biased region" description="Low complexity" evidence="2">
    <location>
        <begin position="414"/>
        <end position="434"/>
    </location>
</feature>
<feature type="region of interest" description="Disordered" evidence="2">
    <location>
        <begin position="338"/>
        <end position="434"/>
    </location>
</feature>
<keyword evidence="3" id="KW-0812">Transmembrane</keyword>
<feature type="compositionally biased region" description="Basic and acidic residues" evidence="2">
    <location>
        <begin position="154"/>
        <end position="177"/>
    </location>
</feature>
<evidence type="ECO:0000313" key="4">
    <source>
        <dbReference type="EMBL" id="MBW3092382.1"/>
    </source>
</evidence>
<protein>
    <recommendedName>
        <fullName evidence="6">Membrane associated protein</fullName>
    </recommendedName>
</protein>
<proteinExistence type="predicted"/>
<feature type="compositionally biased region" description="Polar residues" evidence="2">
    <location>
        <begin position="372"/>
        <end position="382"/>
    </location>
</feature>
<organism evidence="4 5">
    <name type="scientific">Bifidobacterium miconis</name>
    <dbReference type="NCBI Taxonomy" id="2834435"/>
    <lineage>
        <taxon>Bacteria</taxon>
        <taxon>Bacillati</taxon>
        <taxon>Actinomycetota</taxon>
        <taxon>Actinomycetes</taxon>
        <taxon>Bifidobacteriales</taxon>
        <taxon>Bifidobacteriaceae</taxon>
        <taxon>Bifidobacterium</taxon>
    </lineage>
</organism>
<keyword evidence="3" id="KW-0472">Membrane</keyword>
<feature type="coiled-coil region" evidence="1">
    <location>
        <begin position="215"/>
        <end position="259"/>
    </location>
</feature>
<evidence type="ECO:0000313" key="5">
    <source>
        <dbReference type="Proteomes" id="UP000700815"/>
    </source>
</evidence>
<feature type="compositionally biased region" description="Polar residues" evidence="2">
    <location>
        <begin position="402"/>
        <end position="412"/>
    </location>
</feature>
<feature type="transmembrane region" description="Helical" evidence="3">
    <location>
        <begin position="100"/>
        <end position="118"/>
    </location>
</feature>
<accession>A0ABS6WET7</accession>
<comment type="caution">
    <text evidence="4">The sequence shown here is derived from an EMBL/GenBank/DDBJ whole genome shotgun (WGS) entry which is preliminary data.</text>
</comment>
<feature type="transmembrane region" description="Helical" evidence="3">
    <location>
        <begin position="6"/>
        <end position="25"/>
    </location>
</feature>
<name>A0ABS6WET7_9BIFI</name>
<feature type="transmembrane region" description="Helical" evidence="3">
    <location>
        <begin position="124"/>
        <end position="143"/>
    </location>
</feature>
<feature type="compositionally biased region" description="Low complexity" evidence="2">
    <location>
        <begin position="178"/>
        <end position="192"/>
    </location>
</feature>
<keyword evidence="5" id="KW-1185">Reference proteome</keyword>
<dbReference type="EMBL" id="JAHBBH010000011">
    <property type="protein sequence ID" value="MBW3092382.1"/>
    <property type="molecule type" value="Genomic_DNA"/>
</dbReference>
<reference evidence="4 5" key="1">
    <citation type="submission" date="2021-05" db="EMBL/GenBank/DDBJ databases">
        <title>Phylogenetic classification of ten novel species belonging to the genus Bifidobacterium comprising B. colchicus sp. nov., B. abeli sp. nov., B. bicoloris sp. nov., B. guerezis sp. nov., B. rosaliae sp. nov., B. santillanensis sp. nov., B. argentati sp. nov., B. amazzoni sp. nov., B. pluviali sp. nov., and B. pinnaculum sp. nov.</title>
        <authorList>
            <person name="Lugli G.A."/>
            <person name="Ruiz Garcia L."/>
            <person name="Margolles A."/>
            <person name="Ventura M."/>
        </authorList>
    </citation>
    <scope>NUCLEOTIDE SEQUENCE [LARGE SCALE GENOMIC DNA]</scope>
    <source>
        <strain evidence="4 5">82T10</strain>
    </source>
</reference>
<gene>
    <name evidence="4" type="ORF">KIH79_05360</name>
</gene>
<feature type="region of interest" description="Disordered" evidence="2">
    <location>
        <begin position="154"/>
        <end position="213"/>
    </location>
</feature>
<feature type="compositionally biased region" description="Low complexity" evidence="2">
    <location>
        <begin position="387"/>
        <end position="400"/>
    </location>
</feature>
<dbReference type="Proteomes" id="UP000700815">
    <property type="component" value="Unassembled WGS sequence"/>
</dbReference>
<evidence type="ECO:0008006" key="6">
    <source>
        <dbReference type="Google" id="ProtNLM"/>
    </source>
</evidence>
<evidence type="ECO:0000256" key="1">
    <source>
        <dbReference type="SAM" id="Coils"/>
    </source>
</evidence>
<evidence type="ECO:0000256" key="3">
    <source>
        <dbReference type="SAM" id="Phobius"/>
    </source>
</evidence>
<keyword evidence="3" id="KW-1133">Transmembrane helix</keyword>
<feature type="region of interest" description="Disordered" evidence="2">
    <location>
        <begin position="300"/>
        <end position="323"/>
    </location>
</feature>
<feature type="compositionally biased region" description="Basic and acidic residues" evidence="2">
    <location>
        <begin position="194"/>
        <end position="204"/>
    </location>
</feature>